<evidence type="ECO:0000256" key="4">
    <source>
        <dbReference type="ARBA" id="ARBA00037112"/>
    </source>
</evidence>
<evidence type="ECO:0000256" key="3">
    <source>
        <dbReference type="ARBA" id="ARBA00023128"/>
    </source>
</evidence>
<dbReference type="InterPro" id="IPR006571">
    <property type="entry name" value="TLDc_dom"/>
</dbReference>
<sequence length="379" mass="40062">MTTPSSRSHSPLSSSTAATPTGTSANSSTFLSSSVSNLWGGLIRRFSSEMTTASDHDSASSSDFHSSFHSAKTYPTSATSNGVDGVYTPPKVIHRTASPMQPPPLEPLSLHGFRDDTPAEARLLTPAIAEEIRIMVPARLSIVDDWNLVYSLEQDGASLTTLYEKCAKYQGKRVGFVLAVKDQEGGIFGAYLSDFPHPAPSYYGTGECFLWRASVTASLPPPPSADTTNMTRTTTIAAAPSVRTFGTAPPLLSPASGPISPVAFVQRDLQSDNKTTGSGQGSKLGIPATTAASTARLPSPAGPSIRFKAFPYSGVNEYCMFCEAHFLSVGAGDGRYGLWLDGSLERGISSTCLTFGNEPLSDEGDKFRVLGIEVWVVGA</sequence>
<dbReference type="SMART" id="SM00584">
    <property type="entry name" value="TLDc"/>
    <property type="match status" value="1"/>
</dbReference>
<accession>A0ABR3Y091</accession>
<dbReference type="PROSITE" id="PS51886">
    <property type="entry name" value="TLDC"/>
    <property type="match status" value="1"/>
</dbReference>
<reference evidence="8 9" key="1">
    <citation type="journal article" date="2024" name="Commun. Biol.">
        <title>Comparative genomic analysis of thermophilic fungi reveals convergent evolutionary adaptations and gene losses.</title>
        <authorList>
            <person name="Steindorff A.S."/>
            <person name="Aguilar-Pontes M.V."/>
            <person name="Robinson A.J."/>
            <person name="Andreopoulos B."/>
            <person name="LaButti K."/>
            <person name="Kuo A."/>
            <person name="Mondo S."/>
            <person name="Riley R."/>
            <person name="Otillar R."/>
            <person name="Haridas S."/>
            <person name="Lipzen A."/>
            <person name="Grimwood J."/>
            <person name="Schmutz J."/>
            <person name="Clum A."/>
            <person name="Reid I.D."/>
            <person name="Moisan M.C."/>
            <person name="Butler G."/>
            <person name="Nguyen T.T.M."/>
            <person name="Dewar K."/>
            <person name="Conant G."/>
            <person name="Drula E."/>
            <person name="Henrissat B."/>
            <person name="Hansel C."/>
            <person name="Singer S."/>
            <person name="Hutchinson M.I."/>
            <person name="de Vries R.P."/>
            <person name="Natvig D.O."/>
            <person name="Powell A.J."/>
            <person name="Tsang A."/>
            <person name="Grigoriev I.V."/>
        </authorList>
    </citation>
    <scope>NUCLEOTIDE SEQUENCE [LARGE SCALE GENOMIC DNA]</scope>
    <source>
        <strain evidence="8 9">ATCC 24622</strain>
    </source>
</reference>
<evidence type="ECO:0000256" key="6">
    <source>
        <dbReference type="SAM" id="MobiDB-lite"/>
    </source>
</evidence>
<comment type="subcellular location">
    <subcellularLocation>
        <location evidence="1">Mitochondrion</location>
    </subcellularLocation>
</comment>
<dbReference type="PANTHER" id="PTHR23354">
    <property type="entry name" value="NUCLEOLAR PROTEIN 7/ESTROGEN RECEPTOR COACTIVATOR-RELATED"/>
    <property type="match status" value="1"/>
</dbReference>
<evidence type="ECO:0000259" key="7">
    <source>
        <dbReference type="PROSITE" id="PS51886"/>
    </source>
</evidence>
<evidence type="ECO:0000256" key="1">
    <source>
        <dbReference type="ARBA" id="ARBA00004173"/>
    </source>
</evidence>
<dbReference type="Pfam" id="PF07534">
    <property type="entry name" value="TLD"/>
    <property type="match status" value="2"/>
</dbReference>
<evidence type="ECO:0000256" key="5">
    <source>
        <dbReference type="ARBA" id="ARBA00040604"/>
    </source>
</evidence>
<keyword evidence="3" id="KW-0496">Mitochondrion</keyword>
<protein>
    <recommendedName>
        <fullName evidence="5">Oxidation resistance protein 1</fullName>
    </recommendedName>
</protein>
<dbReference type="EMBL" id="JAZHXJ010000025">
    <property type="protein sequence ID" value="KAL1881355.1"/>
    <property type="molecule type" value="Genomic_DNA"/>
</dbReference>
<proteinExistence type="inferred from homology"/>
<dbReference type="PANTHER" id="PTHR23354:SF62">
    <property type="entry name" value="MUSTARD, ISOFORM V"/>
    <property type="match status" value="1"/>
</dbReference>
<comment type="caution">
    <text evidence="8">The sequence shown here is derived from an EMBL/GenBank/DDBJ whole genome shotgun (WGS) entry which is preliminary data.</text>
</comment>
<evidence type="ECO:0000313" key="8">
    <source>
        <dbReference type="EMBL" id="KAL1881355.1"/>
    </source>
</evidence>
<dbReference type="Proteomes" id="UP001586593">
    <property type="component" value="Unassembled WGS sequence"/>
</dbReference>
<organism evidence="8 9">
    <name type="scientific">Phialemonium thermophilum</name>
    <dbReference type="NCBI Taxonomy" id="223376"/>
    <lineage>
        <taxon>Eukaryota</taxon>
        <taxon>Fungi</taxon>
        <taxon>Dikarya</taxon>
        <taxon>Ascomycota</taxon>
        <taxon>Pezizomycotina</taxon>
        <taxon>Sordariomycetes</taxon>
        <taxon>Sordariomycetidae</taxon>
        <taxon>Cephalothecales</taxon>
        <taxon>Cephalothecaceae</taxon>
        <taxon>Phialemonium</taxon>
    </lineage>
</organism>
<name>A0ABR3Y091_9PEZI</name>
<keyword evidence="9" id="KW-1185">Reference proteome</keyword>
<gene>
    <name evidence="8" type="ORF">VTK73DRAFT_4362</name>
</gene>
<evidence type="ECO:0000313" key="9">
    <source>
        <dbReference type="Proteomes" id="UP001586593"/>
    </source>
</evidence>
<evidence type="ECO:0000256" key="2">
    <source>
        <dbReference type="ARBA" id="ARBA00009540"/>
    </source>
</evidence>
<feature type="region of interest" description="Disordered" evidence="6">
    <location>
        <begin position="1"/>
        <end position="30"/>
    </location>
</feature>
<comment type="function">
    <text evidence="4">May be involved in protection from oxidative damage.</text>
</comment>
<feature type="domain" description="TLDc" evidence="7">
    <location>
        <begin position="122"/>
        <end position="378"/>
    </location>
</feature>
<comment type="similarity">
    <text evidence="2">Belongs to the OXR1 family.</text>
</comment>